<keyword evidence="2" id="KW-0812">Transmembrane</keyword>
<dbReference type="Proteomes" id="UP000015455">
    <property type="component" value="Unassembled WGS sequence"/>
</dbReference>
<feature type="signal peptide" evidence="3">
    <location>
        <begin position="1"/>
        <end position="22"/>
    </location>
</feature>
<keyword evidence="2" id="KW-0472">Membrane</keyword>
<dbReference type="AlphaFoldDB" id="T0AS41"/>
<keyword evidence="2" id="KW-1133">Transmembrane helix</keyword>
<sequence length="107" mass="11330">MKYLTAVLMSFIFLFSSGVTLAATAQSENTAASPPASENQGNTTGKEIKSTNATQPDTSNRASMLYILLVAGVMIVVVNLVVSYAKKKMEEEAKAEKSGSEPPNPKS</sequence>
<keyword evidence="5" id="KW-1185">Reference proteome</keyword>
<evidence type="ECO:0000256" key="3">
    <source>
        <dbReference type="SAM" id="SignalP"/>
    </source>
</evidence>
<protein>
    <submittedName>
        <fullName evidence="4">Uncharacterized protein</fullName>
    </submittedName>
</protein>
<feature type="region of interest" description="Disordered" evidence="1">
    <location>
        <begin position="26"/>
        <end position="57"/>
    </location>
</feature>
<proteinExistence type="predicted"/>
<dbReference type="RefSeq" id="WP_021249247.1">
    <property type="nucleotide sequence ID" value="NZ_ATJV01000052.1"/>
</dbReference>
<feature type="transmembrane region" description="Helical" evidence="2">
    <location>
        <begin position="64"/>
        <end position="85"/>
    </location>
</feature>
<evidence type="ECO:0000313" key="4">
    <source>
        <dbReference type="EMBL" id="EPZ15644.1"/>
    </source>
</evidence>
<reference evidence="4 5" key="1">
    <citation type="submission" date="2013-06" db="EMBL/GenBank/DDBJ databases">
        <title>Draft genome sequence of Thauera terpenica.</title>
        <authorList>
            <person name="Liu B."/>
            <person name="Frostegard A.H."/>
            <person name="Shapleigh J.P."/>
        </authorList>
    </citation>
    <scope>NUCLEOTIDE SEQUENCE [LARGE SCALE GENOMIC DNA]</scope>
    <source>
        <strain evidence="4 5">58Eu</strain>
    </source>
</reference>
<evidence type="ECO:0000313" key="5">
    <source>
        <dbReference type="Proteomes" id="UP000015455"/>
    </source>
</evidence>
<keyword evidence="3" id="KW-0732">Signal</keyword>
<feature type="chain" id="PRO_5004561864" evidence="3">
    <location>
        <begin position="23"/>
        <end position="107"/>
    </location>
</feature>
<accession>T0AS41</accession>
<dbReference type="EMBL" id="ATJV01000052">
    <property type="protein sequence ID" value="EPZ15644.1"/>
    <property type="molecule type" value="Genomic_DNA"/>
</dbReference>
<gene>
    <name evidence="4" type="ORF">M622_14745</name>
</gene>
<evidence type="ECO:0000256" key="1">
    <source>
        <dbReference type="SAM" id="MobiDB-lite"/>
    </source>
</evidence>
<evidence type="ECO:0000256" key="2">
    <source>
        <dbReference type="SAM" id="Phobius"/>
    </source>
</evidence>
<comment type="caution">
    <text evidence="4">The sequence shown here is derived from an EMBL/GenBank/DDBJ whole genome shotgun (WGS) entry which is preliminary data.</text>
</comment>
<name>T0AS41_9RHOO</name>
<organism evidence="4 5">
    <name type="scientific">Thauera terpenica 58Eu</name>
    <dbReference type="NCBI Taxonomy" id="1348657"/>
    <lineage>
        <taxon>Bacteria</taxon>
        <taxon>Pseudomonadati</taxon>
        <taxon>Pseudomonadota</taxon>
        <taxon>Betaproteobacteria</taxon>
        <taxon>Rhodocyclales</taxon>
        <taxon>Zoogloeaceae</taxon>
        <taxon>Thauera</taxon>
    </lineage>
</organism>